<dbReference type="OrthoDB" id="3226at2759"/>
<evidence type="ECO:0000256" key="1">
    <source>
        <dbReference type="RuleBase" id="RU363129"/>
    </source>
</evidence>
<feature type="transmembrane region" description="Helical" evidence="1">
    <location>
        <begin position="12"/>
        <end position="31"/>
    </location>
</feature>
<dbReference type="Pfam" id="PF01531">
    <property type="entry name" value="Glyco_transf_11"/>
    <property type="match status" value="1"/>
</dbReference>
<comment type="similarity">
    <text evidence="1">Belongs to the glycosyltransferase 11 family.</text>
</comment>
<evidence type="ECO:0000313" key="2">
    <source>
        <dbReference type="EMBL" id="CAH1789363.1"/>
    </source>
</evidence>
<keyword evidence="1" id="KW-0808">Transferase</keyword>
<keyword evidence="1" id="KW-1133">Transmembrane helix</keyword>
<dbReference type="EC" id="2.4.1.-" evidence="1"/>
<dbReference type="GO" id="GO:0005975">
    <property type="term" value="P:carbohydrate metabolic process"/>
    <property type="evidence" value="ECO:0007669"/>
    <property type="project" value="InterPro"/>
</dbReference>
<comment type="caution">
    <text evidence="2">The sequence shown here is derived from an EMBL/GenBank/DDBJ whole genome shotgun (WGS) entry which is preliminary data.</text>
</comment>
<protein>
    <recommendedName>
        <fullName evidence="1">L-Fucosyltransferase</fullName>
        <ecNumber evidence="1">2.4.1.-</ecNumber>
    </recommendedName>
</protein>
<proteinExistence type="inferred from homology"/>
<dbReference type="PANTHER" id="PTHR11927:SF9">
    <property type="entry name" value="L-FUCOSYLTRANSFERASE"/>
    <property type="match status" value="1"/>
</dbReference>
<keyword evidence="1" id="KW-0325">Glycoprotein</keyword>
<name>A0A8J1TRX0_OWEFU</name>
<gene>
    <name evidence="2" type="ORF">OFUS_LOCUS14736</name>
</gene>
<dbReference type="GO" id="GO:0032580">
    <property type="term" value="C:Golgi cisterna membrane"/>
    <property type="evidence" value="ECO:0007669"/>
    <property type="project" value="UniProtKB-SubCell"/>
</dbReference>
<accession>A0A8J1TRX0</accession>
<reference evidence="2" key="1">
    <citation type="submission" date="2022-03" db="EMBL/GenBank/DDBJ databases">
        <authorList>
            <person name="Martin C."/>
        </authorList>
    </citation>
    <scope>NUCLEOTIDE SEQUENCE</scope>
</reference>
<organism evidence="2 3">
    <name type="scientific">Owenia fusiformis</name>
    <name type="common">Polychaete worm</name>
    <dbReference type="NCBI Taxonomy" id="6347"/>
    <lineage>
        <taxon>Eukaryota</taxon>
        <taxon>Metazoa</taxon>
        <taxon>Spiralia</taxon>
        <taxon>Lophotrochozoa</taxon>
        <taxon>Annelida</taxon>
        <taxon>Polychaeta</taxon>
        <taxon>Sedentaria</taxon>
        <taxon>Canalipalpata</taxon>
        <taxon>Sabellida</taxon>
        <taxon>Oweniida</taxon>
        <taxon>Oweniidae</taxon>
        <taxon>Owenia</taxon>
    </lineage>
</organism>
<dbReference type="EMBL" id="CAIIXF020000007">
    <property type="protein sequence ID" value="CAH1789363.1"/>
    <property type="molecule type" value="Genomic_DNA"/>
</dbReference>
<dbReference type="UniPathway" id="UPA00378"/>
<dbReference type="Proteomes" id="UP000749559">
    <property type="component" value="Unassembled WGS sequence"/>
</dbReference>
<keyword evidence="3" id="KW-1185">Reference proteome</keyword>
<comment type="subcellular location">
    <subcellularLocation>
        <location evidence="1">Golgi apparatus</location>
        <location evidence="1">Golgi stack membrane</location>
        <topology evidence="1">Single-pass type II membrane protein</topology>
    </subcellularLocation>
</comment>
<keyword evidence="1" id="KW-0472">Membrane</keyword>
<sequence length="375" mass="43382">MWSIVRQYQNNKIILSLVGIQWMILLMYIFLTTHQDMCLQRRINIKDSTEYINLTENTKKIQTGSFNTNKYTELTQKISRLEKSQSETIKNPAIGANAKDGETRGRFINETKPQICVVSLGLGIGNRIFQFAGIFGITNGTILPTFSKTATTLMDTFNITLPDKSMSSKCEKQVKEKYCCVYDKTFTQANLENLSIRPYFQTWRYFQHMESKLRSALKFHEKILQTARMNLKKLGLNKTDTMVNIHIRRGDMQFYGKYGFKVAPMSYINHSMEYFKKKYPTAKFIVYSNDMVWCKAKLAGNERLVFAENNSVAVDLAMASLGTHTIMTVGTFGWWLAWFTGGETVYYKDWPIPNSPLAKSVKHEDYFHPNWKGMI</sequence>
<comment type="pathway">
    <text evidence="1">Protein modification; protein glycosylation.</text>
</comment>
<keyword evidence="1" id="KW-0735">Signal-anchor</keyword>
<dbReference type="CDD" id="cd11301">
    <property type="entry name" value="Fut1_Fut2_like"/>
    <property type="match status" value="1"/>
</dbReference>
<evidence type="ECO:0000313" key="3">
    <source>
        <dbReference type="Proteomes" id="UP000749559"/>
    </source>
</evidence>
<keyword evidence="1" id="KW-0328">Glycosyltransferase</keyword>
<keyword evidence="1" id="KW-0812">Transmembrane</keyword>
<keyword evidence="1" id="KW-0333">Golgi apparatus</keyword>
<dbReference type="InterPro" id="IPR002516">
    <property type="entry name" value="Glyco_trans_11"/>
</dbReference>
<dbReference type="PANTHER" id="PTHR11927">
    <property type="entry name" value="GALACTOSIDE 2-L-FUCOSYLTRANSFERASE"/>
    <property type="match status" value="1"/>
</dbReference>
<dbReference type="AlphaFoldDB" id="A0A8J1TRX0"/>
<dbReference type="GO" id="GO:0008107">
    <property type="term" value="F:galactoside 2-alpha-L-fucosyltransferase activity"/>
    <property type="evidence" value="ECO:0007669"/>
    <property type="project" value="InterPro"/>
</dbReference>